<organism evidence="5 6">
    <name type="scientific">Phototrophicus methaneseepsis</name>
    <dbReference type="NCBI Taxonomy" id="2710758"/>
    <lineage>
        <taxon>Bacteria</taxon>
        <taxon>Bacillati</taxon>
        <taxon>Chloroflexota</taxon>
        <taxon>Candidatus Thermofontia</taxon>
        <taxon>Phototrophicales</taxon>
        <taxon>Phototrophicaceae</taxon>
        <taxon>Phototrophicus</taxon>
    </lineage>
</organism>
<evidence type="ECO:0000256" key="1">
    <source>
        <dbReference type="ARBA" id="ARBA00022553"/>
    </source>
</evidence>
<evidence type="ECO:0000259" key="4">
    <source>
        <dbReference type="PROSITE" id="PS50110"/>
    </source>
</evidence>
<dbReference type="SMART" id="SM00448">
    <property type="entry name" value="REC"/>
    <property type="match status" value="1"/>
</dbReference>
<feature type="domain" description="Response regulatory" evidence="4">
    <location>
        <begin position="10"/>
        <end position="126"/>
    </location>
</feature>
<evidence type="ECO:0000313" key="5">
    <source>
        <dbReference type="EMBL" id="QPC81415.1"/>
    </source>
</evidence>
<reference evidence="5 6" key="1">
    <citation type="submission" date="2020-02" db="EMBL/GenBank/DDBJ databases">
        <authorList>
            <person name="Zheng R.K."/>
            <person name="Sun C.M."/>
        </authorList>
    </citation>
    <scope>NUCLEOTIDE SEQUENCE [LARGE SCALE GENOMIC DNA]</scope>
    <source>
        <strain evidence="6">rifampicinis</strain>
    </source>
</reference>
<evidence type="ECO:0000256" key="3">
    <source>
        <dbReference type="PROSITE-ProRule" id="PRU00169"/>
    </source>
</evidence>
<dbReference type="SUPFAM" id="SSF52172">
    <property type="entry name" value="CheY-like"/>
    <property type="match status" value="1"/>
</dbReference>
<dbReference type="Pfam" id="PF00072">
    <property type="entry name" value="Response_reg"/>
    <property type="match status" value="1"/>
</dbReference>
<dbReference type="KEGG" id="pmet:G4Y79_17160"/>
<feature type="modified residue" description="4-aspartylphosphate" evidence="3">
    <location>
        <position position="59"/>
    </location>
</feature>
<protein>
    <submittedName>
        <fullName evidence="5">Response regulator</fullName>
    </submittedName>
</protein>
<dbReference type="RefSeq" id="WP_195169488.1">
    <property type="nucleotide sequence ID" value="NZ_CP062983.1"/>
</dbReference>
<evidence type="ECO:0000256" key="2">
    <source>
        <dbReference type="ARBA" id="ARBA00023012"/>
    </source>
</evidence>
<dbReference type="Gene3D" id="3.40.50.2300">
    <property type="match status" value="1"/>
</dbReference>
<dbReference type="EMBL" id="CP062983">
    <property type="protein sequence ID" value="QPC81415.1"/>
    <property type="molecule type" value="Genomic_DNA"/>
</dbReference>
<dbReference type="AlphaFoldDB" id="A0A7S8E6S8"/>
<dbReference type="PROSITE" id="PS50110">
    <property type="entry name" value="RESPONSE_REGULATORY"/>
    <property type="match status" value="1"/>
</dbReference>
<dbReference type="InterPro" id="IPR001789">
    <property type="entry name" value="Sig_transdc_resp-reg_receiver"/>
</dbReference>
<dbReference type="PANTHER" id="PTHR45339">
    <property type="entry name" value="HYBRID SIGNAL TRANSDUCTION HISTIDINE KINASE J"/>
    <property type="match status" value="1"/>
</dbReference>
<evidence type="ECO:0000313" key="6">
    <source>
        <dbReference type="Proteomes" id="UP000594468"/>
    </source>
</evidence>
<dbReference type="GO" id="GO:0000160">
    <property type="term" value="P:phosphorelay signal transduction system"/>
    <property type="evidence" value="ECO:0007669"/>
    <property type="project" value="UniProtKB-KW"/>
</dbReference>
<keyword evidence="1 3" id="KW-0597">Phosphoprotein</keyword>
<dbReference type="InterPro" id="IPR011006">
    <property type="entry name" value="CheY-like_superfamily"/>
</dbReference>
<dbReference type="Proteomes" id="UP000594468">
    <property type="component" value="Chromosome"/>
</dbReference>
<sequence>MISKEMKDWLVLIVDDELDNLNVARKVLSFGGAKVHVARDGIEGLSVLQTVVPTFILLDLSMPNMDGWQMLEAVRHETSLNSVPIIALTAHAMAGDREKALDAGFNGYISKPFRIDSFLEEIHRCLDEFCD</sequence>
<gene>
    <name evidence="5" type="ORF">G4Y79_17160</name>
</gene>
<proteinExistence type="predicted"/>
<name>A0A7S8E6S8_9CHLR</name>
<keyword evidence="2" id="KW-0902">Two-component regulatory system</keyword>
<keyword evidence="6" id="KW-1185">Reference proteome</keyword>
<accession>A0A7S8E6S8</accession>
<dbReference type="PANTHER" id="PTHR45339:SF1">
    <property type="entry name" value="HYBRID SIGNAL TRANSDUCTION HISTIDINE KINASE J"/>
    <property type="match status" value="1"/>
</dbReference>